<sequence>MAAFHVLGLMLIVFSQAVHLKWAFSTQENHKIHLNNTTLCRYAVWCTATPFISALPWGVIQKKWQWTRPIDITCTRVFYTCTMQKCV</sequence>
<name>A0AAV3A2L2_PYXAD</name>
<organism evidence="2 3">
    <name type="scientific">Pyxicephalus adspersus</name>
    <name type="common">African bullfrog</name>
    <dbReference type="NCBI Taxonomy" id="30357"/>
    <lineage>
        <taxon>Eukaryota</taxon>
        <taxon>Metazoa</taxon>
        <taxon>Chordata</taxon>
        <taxon>Craniata</taxon>
        <taxon>Vertebrata</taxon>
        <taxon>Euteleostomi</taxon>
        <taxon>Amphibia</taxon>
        <taxon>Batrachia</taxon>
        <taxon>Anura</taxon>
        <taxon>Neobatrachia</taxon>
        <taxon>Ranoidea</taxon>
        <taxon>Pyxicephalidae</taxon>
        <taxon>Pyxicephalinae</taxon>
        <taxon>Pyxicephalus</taxon>
    </lineage>
</organism>
<evidence type="ECO:0000256" key="1">
    <source>
        <dbReference type="SAM" id="SignalP"/>
    </source>
</evidence>
<comment type="caution">
    <text evidence="2">The sequence shown here is derived from an EMBL/GenBank/DDBJ whole genome shotgun (WGS) entry which is preliminary data.</text>
</comment>
<evidence type="ECO:0000313" key="3">
    <source>
        <dbReference type="Proteomes" id="UP001181693"/>
    </source>
</evidence>
<protein>
    <recommendedName>
        <fullName evidence="4">Secreted protein</fullName>
    </recommendedName>
</protein>
<evidence type="ECO:0008006" key="4">
    <source>
        <dbReference type="Google" id="ProtNLM"/>
    </source>
</evidence>
<keyword evidence="1" id="KW-0732">Signal</keyword>
<dbReference type="Proteomes" id="UP001181693">
    <property type="component" value="Unassembled WGS sequence"/>
</dbReference>
<proteinExistence type="predicted"/>
<feature type="chain" id="PRO_5043988186" description="Secreted protein" evidence="1">
    <location>
        <begin position="18"/>
        <end position="87"/>
    </location>
</feature>
<feature type="signal peptide" evidence="1">
    <location>
        <begin position="1"/>
        <end position="17"/>
    </location>
</feature>
<gene>
    <name evidence="2" type="ORF">GDO54_003733</name>
</gene>
<accession>A0AAV3A2L2</accession>
<dbReference type="EMBL" id="DYDO01000011">
    <property type="protein sequence ID" value="DBA16328.1"/>
    <property type="molecule type" value="Genomic_DNA"/>
</dbReference>
<keyword evidence="3" id="KW-1185">Reference proteome</keyword>
<reference evidence="2" key="1">
    <citation type="thesis" date="2020" institute="ProQuest LLC" country="789 East Eisenhower Parkway, Ann Arbor, MI, USA">
        <title>Comparative Genomics and Chromosome Evolution.</title>
        <authorList>
            <person name="Mudd A.B."/>
        </authorList>
    </citation>
    <scope>NUCLEOTIDE SEQUENCE</scope>
    <source>
        <strain evidence="2">1538</strain>
        <tissue evidence="2">Blood</tissue>
    </source>
</reference>
<evidence type="ECO:0000313" key="2">
    <source>
        <dbReference type="EMBL" id="DBA16328.1"/>
    </source>
</evidence>
<dbReference type="AlphaFoldDB" id="A0AAV3A2L2"/>